<dbReference type="AlphaFoldDB" id="A0A3M6UNW7"/>
<sequence>MKALWDELNAKSNEMAEQVSRDEIRSGETADVSCYIYLLCFQKRSGNMALRKKIKALPSLFVYPTTASGTQQLENKLKPEDNVRHSLTGRNKNCTHHSVRTNGVALREMAQRNVEWYSVHKNSVALCEMAQRNVEWYSVHANSVALREMV</sequence>
<keyword evidence="2" id="KW-1185">Reference proteome</keyword>
<gene>
    <name evidence="1" type="ORF">pdam_00024861</name>
</gene>
<dbReference type="EMBL" id="RCHS01001099">
    <property type="protein sequence ID" value="RMX55224.1"/>
    <property type="molecule type" value="Genomic_DNA"/>
</dbReference>
<organism evidence="1 2">
    <name type="scientific">Pocillopora damicornis</name>
    <name type="common">Cauliflower coral</name>
    <name type="synonym">Millepora damicornis</name>
    <dbReference type="NCBI Taxonomy" id="46731"/>
    <lineage>
        <taxon>Eukaryota</taxon>
        <taxon>Metazoa</taxon>
        <taxon>Cnidaria</taxon>
        <taxon>Anthozoa</taxon>
        <taxon>Hexacorallia</taxon>
        <taxon>Scleractinia</taxon>
        <taxon>Astrocoeniina</taxon>
        <taxon>Pocilloporidae</taxon>
        <taxon>Pocillopora</taxon>
    </lineage>
</organism>
<comment type="caution">
    <text evidence="1">The sequence shown here is derived from an EMBL/GenBank/DDBJ whole genome shotgun (WGS) entry which is preliminary data.</text>
</comment>
<protein>
    <submittedName>
        <fullName evidence="1">Uncharacterized protein</fullName>
    </submittedName>
</protein>
<dbReference type="Proteomes" id="UP000275408">
    <property type="component" value="Unassembled WGS sequence"/>
</dbReference>
<proteinExistence type="predicted"/>
<reference evidence="1 2" key="1">
    <citation type="journal article" date="2018" name="Sci. Rep.">
        <title>Comparative analysis of the Pocillopora damicornis genome highlights role of immune system in coral evolution.</title>
        <authorList>
            <person name="Cunning R."/>
            <person name="Bay R.A."/>
            <person name="Gillette P."/>
            <person name="Baker A.C."/>
            <person name="Traylor-Knowles N."/>
        </authorList>
    </citation>
    <scope>NUCLEOTIDE SEQUENCE [LARGE SCALE GENOMIC DNA]</scope>
    <source>
        <strain evidence="1">RSMAS</strain>
        <tissue evidence="1">Whole animal</tissue>
    </source>
</reference>
<evidence type="ECO:0000313" key="2">
    <source>
        <dbReference type="Proteomes" id="UP000275408"/>
    </source>
</evidence>
<accession>A0A3M6UNW7</accession>
<evidence type="ECO:0000313" key="1">
    <source>
        <dbReference type="EMBL" id="RMX55224.1"/>
    </source>
</evidence>
<name>A0A3M6UNW7_POCDA</name>